<dbReference type="GO" id="GO:0006635">
    <property type="term" value="P:fatty acid beta-oxidation"/>
    <property type="evidence" value="ECO:0007669"/>
    <property type="project" value="TreeGrafter"/>
</dbReference>
<dbReference type="PROSITE" id="PS00166">
    <property type="entry name" value="ENOYL_COA_HYDRATASE"/>
    <property type="match status" value="1"/>
</dbReference>
<dbReference type="InterPro" id="IPR018376">
    <property type="entry name" value="Enoyl-CoA_hyd/isom_CS"/>
</dbReference>
<dbReference type="GO" id="GO:0004490">
    <property type="term" value="F:methylglutaconyl-CoA hydratase activity"/>
    <property type="evidence" value="ECO:0007669"/>
    <property type="project" value="UniProtKB-EC"/>
</dbReference>
<sequence>MATSVLCRVQSLRKDLFLSVSRCSVLLKNTYLVKSNETDECSLEFLEGDNEEGAYASPIPRHVEGGESLQAQPPIVFEQSYQKDTFVASVYDNVWYICKVLDFDNNDNEYQLAFMTKSNPVSHTMKWPTRPEELWVTETDIVCQVNNPAPFQGCINNVKFEKNIRVLIIRSMVPGVFCAGADLKERAKMTNEEVGPFVAGLRQSVTDLSNIPMPTIAAIDGYALGGGLEMSLACDMRTASSNAKMGLVETKRGIIPGGGGTQRLTRVVGPALAKELIFTARMFDGHEAAKLGVVNHSVDQNDAGDAAYQRAVELALEITPNVDLTSGMGFEECGYAQVIPTKDRIEGMKSFIEKRAPVFKGE</sequence>
<dbReference type="OrthoDB" id="410701at2759"/>
<dbReference type="Gene3D" id="3.90.226.10">
    <property type="entry name" value="2-enoyl-CoA Hydratase, Chain A, domain 1"/>
    <property type="match status" value="1"/>
</dbReference>
<dbReference type="AlphaFoldDB" id="A0A8S3QPT5"/>
<dbReference type="PANTHER" id="PTHR11941">
    <property type="entry name" value="ENOYL-COA HYDRATASE-RELATED"/>
    <property type="match status" value="1"/>
</dbReference>
<evidence type="ECO:0000256" key="3">
    <source>
        <dbReference type="RuleBase" id="RU003707"/>
    </source>
</evidence>
<gene>
    <name evidence="4" type="ORF">MEDL_12430</name>
</gene>
<reference evidence="4" key="1">
    <citation type="submission" date="2021-03" db="EMBL/GenBank/DDBJ databases">
        <authorList>
            <person name="Bekaert M."/>
        </authorList>
    </citation>
    <scope>NUCLEOTIDE SEQUENCE</scope>
</reference>
<dbReference type="EMBL" id="CAJPWZ010000650">
    <property type="protein sequence ID" value="CAG2197631.1"/>
    <property type="molecule type" value="Genomic_DNA"/>
</dbReference>
<dbReference type="CDD" id="cd06558">
    <property type="entry name" value="crotonase-like"/>
    <property type="match status" value="1"/>
</dbReference>
<keyword evidence="5" id="KW-1185">Reference proteome</keyword>
<comment type="similarity">
    <text evidence="1 3">Belongs to the enoyl-CoA hydratase/isomerase family.</text>
</comment>
<protein>
    <submittedName>
        <fullName evidence="4">AUH</fullName>
        <ecNumber evidence="4">4.2.1.18</ecNumber>
    </submittedName>
</protein>
<name>A0A8S3QPT5_MYTED</name>
<dbReference type="FunFam" id="3.90.226.10:FF:000009">
    <property type="entry name" value="Carnitinyl-CoA dehydratase"/>
    <property type="match status" value="1"/>
</dbReference>
<organism evidence="4 5">
    <name type="scientific">Mytilus edulis</name>
    <name type="common">Blue mussel</name>
    <dbReference type="NCBI Taxonomy" id="6550"/>
    <lineage>
        <taxon>Eukaryota</taxon>
        <taxon>Metazoa</taxon>
        <taxon>Spiralia</taxon>
        <taxon>Lophotrochozoa</taxon>
        <taxon>Mollusca</taxon>
        <taxon>Bivalvia</taxon>
        <taxon>Autobranchia</taxon>
        <taxon>Pteriomorphia</taxon>
        <taxon>Mytilida</taxon>
        <taxon>Mytiloidea</taxon>
        <taxon>Mytilidae</taxon>
        <taxon>Mytilinae</taxon>
        <taxon>Mytilus</taxon>
    </lineage>
</organism>
<dbReference type="InterPro" id="IPR014748">
    <property type="entry name" value="Enoyl-CoA_hydra_C"/>
</dbReference>
<accession>A0A8S3QPT5</accession>
<dbReference type="InterPro" id="IPR029045">
    <property type="entry name" value="ClpP/crotonase-like_dom_sf"/>
</dbReference>
<dbReference type="Gene3D" id="1.10.12.10">
    <property type="entry name" value="Lyase 2-enoyl-coa Hydratase, Chain A, domain 2"/>
    <property type="match status" value="1"/>
</dbReference>
<evidence type="ECO:0000256" key="1">
    <source>
        <dbReference type="ARBA" id="ARBA00005254"/>
    </source>
</evidence>
<evidence type="ECO:0000256" key="2">
    <source>
        <dbReference type="ARBA" id="ARBA00023239"/>
    </source>
</evidence>
<dbReference type="GO" id="GO:0005739">
    <property type="term" value="C:mitochondrion"/>
    <property type="evidence" value="ECO:0007669"/>
    <property type="project" value="TreeGrafter"/>
</dbReference>
<dbReference type="Proteomes" id="UP000683360">
    <property type="component" value="Unassembled WGS sequence"/>
</dbReference>
<keyword evidence="2 4" id="KW-0456">Lyase</keyword>
<dbReference type="SUPFAM" id="SSF52096">
    <property type="entry name" value="ClpP/crotonase"/>
    <property type="match status" value="1"/>
</dbReference>
<evidence type="ECO:0000313" key="5">
    <source>
        <dbReference type="Proteomes" id="UP000683360"/>
    </source>
</evidence>
<dbReference type="Pfam" id="PF00378">
    <property type="entry name" value="ECH_1"/>
    <property type="match status" value="1"/>
</dbReference>
<dbReference type="PANTHER" id="PTHR11941:SF171">
    <property type="entry name" value="SD19268P"/>
    <property type="match status" value="1"/>
</dbReference>
<dbReference type="InterPro" id="IPR001753">
    <property type="entry name" value="Enoyl-CoA_hydra/iso"/>
</dbReference>
<comment type="caution">
    <text evidence="4">The sequence shown here is derived from an EMBL/GenBank/DDBJ whole genome shotgun (WGS) entry which is preliminary data.</text>
</comment>
<proteinExistence type="inferred from homology"/>
<evidence type="ECO:0000313" key="4">
    <source>
        <dbReference type="EMBL" id="CAG2197631.1"/>
    </source>
</evidence>
<dbReference type="EC" id="4.2.1.18" evidence="4"/>